<proteinExistence type="predicted"/>
<evidence type="ECO:0000313" key="2">
    <source>
        <dbReference type="EMBL" id="DAF54718.1"/>
    </source>
</evidence>
<feature type="transmembrane region" description="Helical" evidence="1">
    <location>
        <begin position="7"/>
        <end position="25"/>
    </location>
</feature>
<keyword evidence="1" id="KW-0472">Membrane</keyword>
<sequence length="98" mass="11346">MFEGKKCIIIVGIWLLIGLLSVMLVCVRDMRGKPYDENYFKGGAHYVISLILMGGFSFFLFAFGIFRERHKKRKSNKIFTKFIYKIANIGIKKDGDDK</sequence>
<reference evidence="2" key="1">
    <citation type="journal article" date="2021" name="Proc. Natl. Acad. Sci. U.S.A.">
        <title>A Catalog of Tens of Thousands of Viruses from Human Metagenomes Reveals Hidden Associations with Chronic Diseases.</title>
        <authorList>
            <person name="Tisza M.J."/>
            <person name="Buck C.B."/>
        </authorList>
    </citation>
    <scope>NUCLEOTIDE SEQUENCE</scope>
    <source>
        <strain evidence="2">CtqPo10</strain>
    </source>
</reference>
<evidence type="ECO:0000256" key="1">
    <source>
        <dbReference type="SAM" id="Phobius"/>
    </source>
</evidence>
<dbReference type="EMBL" id="BK032682">
    <property type="protein sequence ID" value="DAF54718.1"/>
    <property type="molecule type" value="Genomic_DNA"/>
</dbReference>
<feature type="transmembrane region" description="Helical" evidence="1">
    <location>
        <begin position="45"/>
        <end position="66"/>
    </location>
</feature>
<protein>
    <submittedName>
        <fullName evidence="2">Uncharacterized protein</fullName>
    </submittedName>
</protein>
<keyword evidence="1" id="KW-0812">Transmembrane</keyword>
<accession>A0A8S5SUV3</accession>
<organism evidence="2">
    <name type="scientific">Siphoviridae sp. ctqPo10</name>
    <dbReference type="NCBI Taxonomy" id="2827948"/>
    <lineage>
        <taxon>Viruses</taxon>
        <taxon>Duplodnaviria</taxon>
        <taxon>Heunggongvirae</taxon>
        <taxon>Uroviricota</taxon>
        <taxon>Caudoviricetes</taxon>
    </lineage>
</organism>
<keyword evidence="1" id="KW-1133">Transmembrane helix</keyword>
<name>A0A8S5SUV3_9CAUD</name>